<gene>
    <name evidence="2" type="ordered locus">Ftrac_0635</name>
</gene>
<dbReference type="HOGENOM" id="CLU_114902_0_0_10"/>
<proteinExistence type="predicted"/>
<feature type="transmembrane region" description="Helical" evidence="1">
    <location>
        <begin position="12"/>
        <end position="31"/>
    </location>
</feature>
<evidence type="ECO:0008006" key="4">
    <source>
        <dbReference type="Google" id="ProtNLM"/>
    </source>
</evidence>
<protein>
    <recommendedName>
        <fullName evidence="4">DUF4149 domain-containing protein</fullName>
    </recommendedName>
</protein>
<keyword evidence="3" id="KW-1185">Reference proteome</keyword>
<evidence type="ECO:0000313" key="2">
    <source>
        <dbReference type="EMBL" id="ADR20637.1"/>
    </source>
</evidence>
<evidence type="ECO:0000313" key="3">
    <source>
        <dbReference type="Proteomes" id="UP000008720"/>
    </source>
</evidence>
<keyword evidence="1" id="KW-0472">Membrane</keyword>
<keyword evidence="1" id="KW-1133">Transmembrane helix</keyword>
<reference evidence="2 3" key="1">
    <citation type="journal article" date="2011" name="Stand. Genomic Sci.">
        <title>Complete genome sequence of Marivirga tractuosa type strain (H-43).</title>
        <authorList>
            <person name="Pagani I."/>
            <person name="Chertkov O."/>
            <person name="Lapidus A."/>
            <person name="Lucas S."/>
            <person name="Del Rio T.G."/>
            <person name="Tice H."/>
            <person name="Copeland A."/>
            <person name="Cheng J.F."/>
            <person name="Nolan M."/>
            <person name="Saunders E."/>
            <person name="Pitluck S."/>
            <person name="Held B."/>
            <person name="Goodwin L."/>
            <person name="Liolios K."/>
            <person name="Ovchinikova G."/>
            <person name="Ivanova N."/>
            <person name="Mavromatis K."/>
            <person name="Pati A."/>
            <person name="Chen A."/>
            <person name="Palaniappan K."/>
            <person name="Land M."/>
            <person name="Hauser L."/>
            <person name="Jeffries C.D."/>
            <person name="Detter J.C."/>
            <person name="Han C."/>
            <person name="Tapia R."/>
            <person name="Ngatchou-Djao O.D."/>
            <person name="Rohde M."/>
            <person name="Goker M."/>
            <person name="Spring S."/>
            <person name="Sikorski J."/>
            <person name="Woyke T."/>
            <person name="Bristow J."/>
            <person name="Eisen J.A."/>
            <person name="Markowitz V."/>
            <person name="Hugenholtz P."/>
            <person name="Klenk H.P."/>
            <person name="Kyrpides N.C."/>
        </authorList>
    </citation>
    <scope>NUCLEOTIDE SEQUENCE [LARGE SCALE GENOMIC DNA]</scope>
    <source>
        <strain evidence="3">ATCC 23168 / DSM 4126 / NBRC 15989 / NCIMB 1408 / VKM B-1430 / H-43</strain>
    </source>
</reference>
<dbReference type="Proteomes" id="UP000008720">
    <property type="component" value="Chromosome"/>
</dbReference>
<dbReference type="AlphaFoldDB" id="E4TQS6"/>
<evidence type="ECO:0000256" key="1">
    <source>
        <dbReference type="SAM" id="Phobius"/>
    </source>
</evidence>
<sequence>MLQYLKELSDFGLFILIWMVQLIIYPSFTYMQKPDLISWHPRYTNAISIVVMPLMLVQLIATSYLTYSIFNWVLLIQCILIIALWASTFFQAVPLHNQIASGIRIKDAAENLVQVNWKRTIMWTVIVILNFIDRFTT</sequence>
<dbReference type="OrthoDB" id="883418at2"/>
<dbReference type="RefSeq" id="WP_013452788.1">
    <property type="nucleotide sequence ID" value="NC_014759.1"/>
</dbReference>
<dbReference type="STRING" id="643867.Ftrac_0635"/>
<dbReference type="EMBL" id="CP002349">
    <property type="protein sequence ID" value="ADR20637.1"/>
    <property type="molecule type" value="Genomic_DNA"/>
</dbReference>
<feature type="transmembrane region" description="Helical" evidence="1">
    <location>
        <begin position="43"/>
        <end position="66"/>
    </location>
</feature>
<accession>E4TQS6</accession>
<name>E4TQS6_MARTH</name>
<organism evidence="2 3">
    <name type="scientific">Marivirga tractuosa (strain ATCC 23168 / DSM 4126 / NBRC 15989 / NCIMB 1408 / VKM B-1430 / H-43)</name>
    <name type="common">Microscilla tractuosa</name>
    <name type="synonym">Flexibacter tractuosus</name>
    <dbReference type="NCBI Taxonomy" id="643867"/>
    <lineage>
        <taxon>Bacteria</taxon>
        <taxon>Pseudomonadati</taxon>
        <taxon>Bacteroidota</taxon>
        <taxon>Cytophagia</taxon>
        <taxon>Cytophagales</taxon>
        <taxon>Marivirgaceae</taxon>
        <taxon>Marivirga</taxon>
    </lineage>
</organism>
<dbReference type="eggNOG" id="ENOG5032SXD">
    <property type="taxonomic scope" value="Bacteria"/>
</dbReference>
<feature type="transmembrane region" description="Helical" evidence="1">
    <location>
        <begin position="72"/>
        <end position="95"/>
    </location>
</feature>
<dbReference type="KEGG" id="mtt:Ftrac_0635"/>
<keyword evidence="1" id="KW-0812">Transmembrane</keyword>